<comment type="caution">
    <text evidence="1">The sequence shown here is derived from an EMBL/GenBank/DDBJ whole genome shotgun (WGS) entry which is preliminary data.</text>
</comment>
<dbReference type="InterPro" id="IPR010697">
    <property type="entry name" value="YspA"/>
</dbReference>
<dbReference type="SUPFAM" id="SSF102405">
    <property type="entry name" value="MCP/YpsA-like"/>
    <property type="match status" value="1"/>
</dbReference>
<dbReference type="EMBL" id="JACOPO010000004">
    <property type="protein sequence ID" value="MBC5722808.1"/>
    <property type="molecule type" value="Genomic_DNA"/>
</dbReference>
<dbReference type="RefSeq" id="WP_147570848.1">
    <property type="nucleotide sequence ID" value="NZ_JACOPO010000004.1"/>
</dbReference>
<dbReference type="PANTHER" id="PTHR38440:SF1">
    <property type="entry name" value="UPF0398 PROTEIN SPR0331"/>
    <property type="match status" value="1"/>
</dbReference>
<reference evidence="1" key="1">
    <citation type="submission" date="2020-08" db="EMBL/GenBank/DDBJ databases">
        <title>Genome public.</title>
        <authorList>
            <person name="Liu C."/>
            <person name="Sun Q."/>
        </authorList>
    </citation>
    <scope>NUCLEOTIDE SEQUENCE</scope>
    <source>
        <strain evidence="1">NSJ-23</strain>
    </source>
</reference>
<evidence type="ECO:0000313" key="2">
    <source>
        <dbReference type="Proteomes" id="UP000628736"/>
    </source>
</evidence>
<evidence type="ECO:0000313" key="1">
    <source>
        <dbReference type="EMBL" id="MBC5722808.1"/>
    </source>
</evidence>
<gene>
    <name evidence="1" type="ORF">H8S11_08290</name>
</gene>
<dbReference type="AlphaFoldDB" id="A0A8J6JAU9"/>
<sequence length="166" mass="19166">MEQANTCCFTGHRPDKLPWGTDERDPRCTRLKERLGQALERAYQSGCRHFICGMARGADLYFAEAVLALRACFPQVTLEGARPCESQADRWPREERLRYQAILDQCDYETLVQHHYDRGCMARRNRYMVDRACRIIAVYDGEPRGGTAQTLAYAMRQGLELDILEI</sequence>
<proteinExistence type="predicted"/>
<name>A0A8J6JAU9_9FIRM</name>
<dbReference type="PANTHER" id="PTHR38440">
    <property type="entry name" value="UPF0398 PROTEIN YPSA"/>
    <property type="match status" value="1"/>
</dbReference>
<keyword evidence="2" id="KW-1185">Reference proteome</keyword>
<protein>
    <submittedName>
        <fullName evidence="1">DUF1273 family protein</fullName>
    </submittedName>
</protein>
<accession>A0A8J6JAU9</accession>
<organism evidence="1 2">
    <name type="scientific">Flintibacter hominis</name>
    <dbReference type="NCBI Taxonomy" id="2763048"/>
    <lineage>
        <taxon>Bacteria</taxon>
        <taxon>Bacillati</taxon>
        <taxon>Bacillota</taxon>
        <taxon>Clostridia</taxon>
        <taxon>Eubacteriales</taxon>
        <taxon>Flintibacter</taxon>
    </lineage>
</organism>
<dbReference type="Pfam" id="PF06908">
    <property type="entry name" value="YpsA"/>
    <property type="match status" value="1"/>
</dbReference>
<dbReference type="Gene3D" id="3.40.50.450">
    <property type="match status" value="1"/>
</dbReference>
<dbReference type="Proteomes" id="UP000628736">
    <property type="component" value="Unassembled WGS sequence"/>
</dbReference>